<evidence type="ECO:0000256" key="2">
    <source>
        <dbReference type="ARBA" id="ARBA00008711"/>
    </source>
</evidence>
<dbReference type="Gene3D" id="1.10.10.10">
    <property type="entry name" value="Winged helix-like DNA-binding domain superfamily/Winged helix DNA-binding domain"/>
    <property type="match status" value="1"/>
</dbReference>
<dbReference type="HAMAP" id="MF_00772">
    <property type="entry name" value="OGT"/>
    <property type="match status" value="1"/>
</dbReference>
<reference evidence="12 13" key="1">
    <citation type="submission" date="2017-01" db="EMBL/GenBank/DDBJ databases">
        <title>Novel large sulfur bacteria in the metagenomes of groundwater-fed chemosynthetic microbial mats in the Lake Huron basin.</title>
        <authorList>
            <person name="Sharrar A.M."/>
            <person name="Flood B.E."/>
            <person name="Bailey J.V."/>
            <person name="Jones D.S."/>
            <person name="Biddanda B."/>
            <person name="Ruberg S.A."/>
            <person name="Marcus D.N."/>
            <person name="Dick G.J."/>
        </authorList>
    </citation>
    <scope>NUCLEOTIDE SEQUENCE [LARGE SCALE GENOMIC DNA]</scope>
    <source>
        <strain evidence="12">A7</strain>
    </source>
</reference>
<dbReference type="CDD" id="cd06445">
    <property type="entry name" value="ATase"/>
    <property type="match status" value="1"/>
</dbReference>
<feature type="active site" description="Nucleophile; methyl group acceptor" evidence="9">
    <location>
        <position position="134"/>
    </location>
</feature>
<keyword evidence="7 9" id="KW-0234">DNA repair</keyword>
<dbReference type="InterPro" id="IPR001497">
    <property type="entry name" value="MethylDNA_cys_MeTrfase_AS"/>
</dbReference>
<proteinExistence type="inferred from homology"/>
<evidence type="ECO:0000256" key="8">
    <source>
        <dbReference type="ARBA" id="ARBA00049348"/>
    </source>
</evidence>
<dbReference type="Proteomes" id="UP000192505">
    <property type="component" value="Unassembled WGS sequence"/>
</dbReference>
<dbReference type="InterPro" id="IPR014048">
    <property type="entry name" value="MethylDNA_cys_MeTrfase_DNA-bd"/>
</dbReference>
<evidence type="ECO:0000259" key="11">
    <source>
        <dbReference type="Pfam" id="PF02870"/>
    </source>
</evidence>
<dbReference type="EMBL" id="MTEI01000002">
    <property type="protein sequence ID" value="OQW89042.1"/>
    <property type="molecule type" value="Genomic_DNA"/>
</dbReference>
<dbReference type="PROSITE" id="PS00374">
    <property type="entry name" value="MGMT"/>
    <property type="match status" value="1"/>
</dbReference>
<dbReference type="EC" id="2.1.1.63" evidence="9"/>
<name>A0A1W9KWL3_9BURK</name>
<dbReference type="InterPro" id="IPR036388">
    <property type="entry name" value="WH-like_DNA-bd_sf"/>
</dbReference>
<comment type="miscellaneous">
    <text evidence="9">This enzyme catalyzes only one turnover and therefore is not strictly catalytic. According to one definition, an enzyme is a biocatalyst that acts repeatedly and over many reaction cycles.</text>
</comment>
<dbReference type="NCBIfam" id="TIGR00589">
    <property type="entry name" value="ogt"/>
    <property type="match status" value="1"/>
</dbReference>
<evidence type="ECO:0000256" key="9">
    <source>
        <dbReference type="HAMAP-Rule" id="MF_00772"/>
    </source>
</evidence>
<dbReference type="InterPro" id="IPR008332">
    <property type="entry name" value="MethylG_MeTrfase_N"/>
</dbReference>
<evidence type="ECO:0000313" key="13">
    <source>
        <dbReference type="Proteomes" id="UP000192505"/>
    </source>
</evidence>
<evidence type="ECO:0000259" key="10">
    <source>
        <dbReference type="Pfam" id="PF01035"/>
    </source>
</evidence>
<dbReference type="AlphaFoldDB" id="A0A1W9KWL3"/>
<comment type="function">
    <text evidence="9">Involved in the cellular defense against the biological effects of O6-methylguanine (O6-MeG) and O4-methylthymine (O4-MeT) in DNA. Repairs the methylated nucleobase in DNA by stoichiometrically transferring the methyl group to a cysteine residue in the enzyme. This is a suicide reaction: the enzyme is irreversibly inactivated.</text>
</comment>
<comment type="caution">
    <text evidence="12">The sequence shown here is derived from an EMBL/GenBank/DDBJ whole genome shotgun (WGS) entry which is preliminary data.</text>
</comment>
<comment type="catalytic activity">
    <reaction evidence="8 9">
        <text>a 6-O-methyl-2'-deoxyguanosine in DNA + L-cysteinyl-[protein] = S-methyl-L-cysteinyl-[protein] + a 2'-deoxyguanosine in DNA</text>
        <dbReference type="Rhea" id="RHEA:24000"/>
        <dbReference type="Rhea" id="RHEA-COMP:10131"/>
        <dbReference type="Rhea" id="RHEA-COMP:10132"/>
        <dbReference type="Rhea" id="RHEA-COMP:11367"/>
        <dbReference type="Rhea" id="RHEA-COMP:11368"/>
        <dbReference type="ChEBI" id="CHEBI:29950"/>
        <dbReference type="ChEBI" id="CHEBI:82612"/>
        <dbReference type="ChEBI" id="CHEBI:85445"/>
        <dbReference type="ChEBI" id="CHEBI:85448"/>
        <dbReference type="EC" id="2.1.1.63"/>
    </reaction>
</comment>
<dbReference type="FunFam" id="1.10.10.10:FF:000214">
    <property type="entry name" value="Methylated-DNA--protein-cysteine methyltransferase"/>
    <property type="match status" value="1"/>
</dbReference>
<evidence type="ECO:0000256" key="5">
    <source>
        <dbReference type="ARBA" id="ARBA00022679"/>
    </source>
</evidence>
<feature type="domain" description="Methylguanine DNA methyltransferase ribonuclease-like" evidence="11">
    <location>
        <begin position="10"/>
        <end position="77"/>
    </location>
</feature>
<keyword evidence="4 9" id="KW-0489">Methyltransferase</keyword>
<protein>
    <recommendedName>
        <fullName evidence="9">Methylated-DNA--protein-cysteine methyltransferase</fullName>
        <ecNumber evidence="9">2.1.1.63</ecNumber>
    </recommendedName>
    <alternativeName>
        <fullName evidence="9">6-O-methylguanine-DNA methyltransferase</fullName>
        <shortName evidence="9">MGMT</shortName>
    </alternativeName>
    <alternativeName>
        <fullName evidence="9">O-6-methylguanine-DNA-alkyltransferase</fullName>
    </alternativeName>
</protein>
<dbReference type="PANTHER" id="PTHR10815:SF5">
    <property type="entry name" value="METHYLATED-DNA--PROTEIN-CYSTEINE METHYLTRANSFERASE"/>
    <property type="match status" value="1"/>
</dbReference>
<dbReference type="GO" id="GO:0003908">
    <property type="term" value="F:methylated-DNA-[protein]-cysteine S-methyltransferase activity"/>
    <property type="evidence" value="ECO:0007669"/>
    <property type="project" value="UniProtKB-UniRule"/>
</dbReference>
<dbReference type="Gene3D" id="3.30.160.70">
    <property type="entry name" value="Methylated DNA-protein cysteine methyltransferase domain"/>
    <property type="match status" value="1"/>
</dbReference>
<evidence type="ECO:0000256" key="3">
    <source>
        <dbReference type="ARBA" id="ARBA00022490"/>
    </source>
</evidence>
<dbReference type="InterPro" id="IPR023546">
    <property type="entry name" value="MGMT"/>
</dbReference>
<keyword evidence="3 9" id="KW-0963">Cytoplasm</keyword>
<evidence type="ECO:0000313" key="12">
    <source>
        <dbReference type="EMBL" id="OQW89042.1"/>
    </source>
</evidence>
<dbReference type="Pfam" id="PF01035">
    <property type="entry name" value="DNA_binding_1"/>
    <property type="match status" value="1"/>
</dbReference>
<evidence type="ECO:0000256" key="7">
    <source>
        <dbReference type="ARBA" id="ARBA00023204"/>
    </source>
</evidence>
<comment type="similarity">
    <text evidence="2 9">Belongs to the MGMT family.</text>
</comment>
<dbReference type="SUPFAM" id="SSF46767">
    <property type="entry name" value="Methylated DNA-protein cysteine methyltransferase, C-terminal domain"/>
    <property type="match status" value="1"/>
</dbReference>
<dbReference type="GO" id="GO:0005737">
    <property type="term" value="C:cytoplasm"/>
    <property type="evidence" value="ECO:0007669"/>
    <property type="project" value="UniProtKB-SubCell"/>
</dbReference>
<comment type="catalytic activity">
    <reaction evidence="1 9">
        <text>a 4-O-methyl-thymidine in DNA + L-cysteinyl-[protein] = a thymidine in DNA + S-methyl-L-cysteinyl-[protein]</text>
        <dbReference type="Rhea" id="RHEA:53428"/>
        <dbReference type="Rhea" id="RHEA-COMP:10131"/>
        <dbReference type="Rhea" id="RHEA-COMP:10132"/>
        <dbReference type="Rhea" id="RHEA-COMP:13555"/>
        <dbReference type="Rhea" id="RHEA-COMP:13556"/>
        <dbReference type="ChEBI" id="CHEBI:29950"/>
        <dbReference type="ChEBI" id="CHEBI:82612"/>
        <dbReference type="ChEBI" id="CHEBI:137386"/>
        <dbReference type="ChEBI" id="CHEBI:137387"/>
        <dbReference type="EC" id="2.1.1.63"/>
    </reaction>
</comment>
<organism evidence="12 13">
    <name type="scientific">Rhodoferax ferrireducens</name>
    <dbReference type="NCBI Taxonomy" id="192843"/>
    <lineage>
        <taxon>Bacteria</taxon>
        <taxon>Pseudomonadati</taxon>
        <taxon>Pseudomonadota</taxon>
        <taxon>Betaproteobacteria</taxon>
        <taxon>Burkholderiales</taxon>
        <taxon>Comamonadaceae</taxon>
        <taxon>Rhodoferax</taxon>
    </lineage>
</organism>
<feature type="domain" description="Methylated-DNA-[protein]-cysteine S-methyltransferase DNA binding" evidence="10">
    <location>
        <begin position="84"/>
        <end position="163"/>
    </location>
</feature>
<dbReference type="GO" id="GO:0032259">
    <property type="term" value="P:methylation"/>
    <property type="evidence" value="ECO:0007669"/>
    <property type="project" value="UniProtKB-KW"/>
</dbReference>
<dbReference type="SUPFAM" id="SSF53155">
    <property type="entry name" value="Methylated DNA-protein cysteine methyltransferase domain"/>
    <property type="match status" value="1"/>
</dbReference>
<sequence length="164" mass="17392">MKLPAHTVQTSFASPLGRMTLAALNEQLVGVWFEGQAHLPDLSHCPSAPDYPVLVQAAAELAEYFAGQRRSFDVPLNTTTGTLFQQTVWEALRDIPIGTTCSYGELARRIGKPTAVRAVGAAVGRNPISIIVPCHRVVGADGSLTGYAGGLPRKTALLQLEGAL</sequence>
<gene>
    <name evidence="12" type="ORF">BWK72_03440</name>
</gene>
<keyword evidence="6 9" id="KW-0227">DNA damage</keyword>
<dbReference type="PANTHER" id="PTHR10815">
    <property type="entry name" value="METHYLATED-DNA--PROTEIN-CYSTEINE METHYLTRANSFERASE"/>
    <property type="match status" value="1"/>
</dbReference>
<comment type="subcellular location">
    <subcellularLocation>
        <location evidence="9">Cytoplasm</location>
    </subcellularLocation>
</comment>
<evidence type="ECO:0000256" key="1">
    <source>
        <dbReference type="ARBA" id="ARBA00001286"/>
    </source>
</evidence>
<evidence type="ECO:0000256" key="6">
    <source>
        <dbReference type="ARBA" id="ARBA00022763"/>
    </source>
</evidence>
<dbReference type="InterPro" id="IPR036217">
    <property type="entry name" value="MethylDNA_cys_MeTrfase_DNAb"/>
</dbReference>
<dbReference type="GO" id="GO:0006307">
    <property type="term" value="P:DNA alkylation repair"/>
    <property type="evidence" value="ECO:0007669"/>
    <property type="project" value="UniProtKB-UniRule"/>
</dbReference>
<accession>A0A1W9KWL3</accession>
<dbReference type="Pfam" id="PF02870">
    <property type="entry name" value="Methyltransf_1N"/>
    <property type="match status" value="1"/>
</dbReference>
<evidence type="ECO:0000256" key="4">
    <source>
        <dbReference type="ARBA" id="ARBA00022603"/>
    </source>
</evidence>
<keyword evidence="5 9" id="KW-0808">Transferase</keyword>
<dbReference type="InterPro" id="IPR036631">
    <property type="entry name" value="MGMT_N_sf"/>
</dbReference>